<comment type="caution">
    <text evidence="1">The sequence shown here is derived from an EMBL/GenBank/DDBJ whole genome shotgun (WGS) entry which is preliminary data.</text>
</comment>
<evidence type="ECO:0000313" key="2">
    <source>
        <dbReference type="Proteomes" id="UP000053923"/>
    </source>
</evidence>
<gene>
    <name evidence="1" type="ORF">ADL12_39600</name>
</gene>
<organism evidence="1 2">
    <name type="scientific">Streptomyces regalis</name>
    <dbReference type="NCBI Taxonomy" id="68262"/>
    <lineage>
        <taxon>Bacteria</taxon>
        <taxon>Bacillati</taxon>
        <taxon>Actinomycetota</taxon>
        <taxon>Actinomycetes</taxon>
        <taxon>Kitasatosporales</taxon>
        <taxon>Streptomycetaceae</taxon>
        <taxon>Streptomyces</taxon>
    </lineage>
</organism>
<proteinExistence type="predicted"/>
<accession>A0A117MKZ9</accession>
<dbReference type="Proteomes" id="UP000053923">
    <property type="component" value="Unassembled WGS sequence"/>
</dbReference>
<reference evidence="2" key="1">
    <citation type="submission" date="2015-10" db="EMBL/GenBank/DDBJ databases">
        <authorList>
            <person name="Ju K.-S."/>
            <person name="Doroghazi J.R."/>
            <person name="Metcalf W.W."/>
        </authorList>
    </citation>
    <scope>NUCLEOTIDE SEQUENCE [LARGE SCALE GENOMIC DNA]</scope>
    <source>
        <strain evidence="2">NRRL 3151</strain>
    </source>
</reference>
<name>A0A117MKZ9_9ACTN</name>
<dbReference type="RefSeq" id="WP_062712418.1">
    <property type="nucleotide sequence ID" value="NZ_LLZG01000388.1"/>
</dbReference>
<dbReference type="EMBL" id="LLZG01000388">
    <property type="protein sequence ID" value="KUL23187.1"/>
    <property type="molecule type" value="Genomic_DNA"/>
</dbReference>
<dbReference type="AlphaFoldDB" id="A0A117MKZ9"/>
<protein>
    <submittedName>
        <fullName evidence="1">Uncharacterized protein</fullName>
    </submittedName>
</protein>
<keyword evidence="2" id="KW-1185">Reference proteome</keyword>
<evidence type="ECO:0000313" key="1">
    <source>
        <dbReference type="EMBL" id="KUL23187.1"/>
    </source>
</evidence>
<sequence>MSYNGINVGETFLARDGARWNFHVYNDVADDVMTIDRGGEAITARELISGMQYRHMRPAHPLTPVKLKTQHELGRPIGTAQSWPRDAHGPADVWEVHDYDADLRRVWLVHSGLYWDHTGRMQWDKGHYNRDGNRLVVMHTEHISALPRLTLWYEADQKAMRLTTRDNEGRWL</sequence>